<reference evidence="1 2" key="1">
    <citation type="submission" date="2019-10" db="EMBL/GenBank/DDBJ databases">
        <title>Whole genome shotgun sequence of Acrocarpospora pleiomorpha NBRC 16267.</title>
        <authorList>
            <person name="Ichikawa N."/>
            <person name="Kimura A."/>
            <person name="Kitahashi Y."/>
            <person name="Komaki H."/>
            <person name="Oguchi A."/>
        </authorList>
    </citation>
    <scope>NUCLEOTIDE SEQUENCE [LARGE SCALE GENOMIC DNA]</scope>
    <source>
        <strain evidence="1 2">NBRC 16267</strain>
    </source>
</reference>
<organism evidence="1 2">
    <name type="scientific">Acrocarpospora pleiomorpha</name>
    <dbReference type="NCBI Taxonomy" id="90975"/>
    <lineage>
        <taxon>Bacteria</taxon>
        <taxon>Bacillati</taxon>
        <taxon>Actinomycetota</taxon>
        <taxon>Actinomycetes</taxon>
        <taxon>Streptosporangiales</taxon>
        <taxon>Streptosporangiaceae</taxon>
        <taxon>Acrocarpospora</taxon>
    </lineage>
</organism>
<protein>
    <submittedName>
        <fullName evidence="1">Uncharacterized protein</fullName>
    </submittedName>
</protein>
<name>A0A5M3XNK9_9ACTN</name>
<dbReference type="Proteomes" id="UP000377595">
    <property type="component" value="Unassembled WGS sequence"/>
</dbReference>
<dbReference type="EMBL" id="BLAF01000013">
    <property type="protein sequence ID" value="GES19788.1"/>
    <property type="molecule type" value="Genomic_DNA"/>
</dbReference>
<evidence type="ECO:0000313" key="1">
    <source>
        <dbReference type="EMBL" id="GES19788.1"/>
    </source>
</evidence>
<keyword evidence="2" id="KW-1185">Reference proteome</keyword>
<evidence type="ECO:0000313" key="2">
    <source>
        <dbReference type="Proteomes" id="UP000377595"/>
    </source>
</evidence>
<dbReference type="OrthoDB" id="3362760at2"/>
<gene>
    <name evidence="1" type="ORF">Aple_026840</name>
</gene>
<accession>A0A5M3XNK9</accession>
<sequence>MSAKTPLDYYLIFPEGDSAAQPEGIAVEEFMLAEDHTATDLANAVWTATDGDWWSSSAFSRAIRTDPRLRVRTIPVRREDAELAYRRLGAGALPDEATLRTYFHDHAALPGSPPLQLTPPEIPEGFREKRLYRILFAGELRKDRLANLQQIWGMTLADDYTDPQARVLGTAQLRVAADVFTWDLRQIGPGVASCIDLTACLNDPPHDTVGPLLRELMTITRYQGLIPVTIERLS</sequence>
<proteinExistence type="predicted"/>
<dbReference type="RefSeq" id="WP_155344843.1">
    <property type="nucleotide sequence ID" value="NZ_BAAAHM010000023.1"/>
</dbReference>
<dbReference type="AlphaFoldDB" id="A0A5M3XNK9"/>
<comment type="caution">
    <text evidence="1">The sequence shown here is derived from an EMBL/GenBank/DDBJ whole genome shotgun (WGS) entry which is preliminary data.</text>
</comment>